<evidence type="ECO:0000313" key="8">
    <source>
        <dbReference type="EMBL" id="KAK9829838.1"/>
    </source>
</evidence>
<keyword evidence="3 4" id="KW-0949">S-adenosyl-L-methionine</keyword>
<dbReference type="GO" id="GO:0006396">
    <property type="term" value="P:RNA processing"/>
    <property type="evidence" value="ECO:0007669"/>
    <property type="project" value="InterPro"/>
</dbReference>
<evidence type="ECO:0000259" key="7">
    <source>
        <dbReference type="PROSITE" id="PS50926"/>
    </source>
</evidence>
<keyword evidence="1 4" id="KW-0489">Methyltransferase</keyword>
<dbReference type="InterPro" id="IPR029063">
    <property type="entry name" value="SAM-dependent_MTases_sf"/>
</dbReference>
<name>A0AAW1R8E1_9CHLO</name>
<evidence type="ECO:0000256" key="4">
    <source>
        <dbReference type="PROSITE-ProRule" id="PRU01024"/>
    </source>
</evidence>
<feature type="active site" description="Nucleophile" evidence="4">
    <location>
        <position position="320"/>
    </location>
</feature>
<dbReference type="PROSITE" id="PS51687">
    <property type="entry name" value="SAM_MT_RNA_M5U"/>
    <property type="match status" value="1"/>
</dbReference>
<comment type="caution">
    <text evidence="8">The sequence shown here is derived from an EMBL/GenBank/DDBJ whole genome shotgun (WGS) entry which is preliminary data.</text>
</comment>
<accession>A0AAW1R8E1</accession>
<dbReference type="Proteomes" id="UP001489004">
    <property type="component" value="Unassembled WGS sequence"/>
</dbReference>
<evidence type="ECO:0000256" key="6">
    <source>
        <dbReference type="SAM" id="MobiDB-lite"/>
    </source>
</evidence>
<dbReference type="CDD" id="cd02440">
    <property type="entry name" value="AdoMet_MTases"/>
    <property type="match status" value="1"/>
</dbReference>
<evidence type="ECO:0000256" key="1">
    <source>
        <dbReference type="ARBA" id="ARBA00022603"/>
    </source>
</evidence>
<keyword evidence="2 4" id="KW-0808">Transferase</keyword>
<sequence length="367" mass="39450">MAYRLCQPTAPGLSWRCSLALGGSGVCRLPDGFVVFCERALPGEELEAQITKAKRGHAFATKLKTLRQHDHAVRPLCAHFGPCGGCTLQSLSHSAQLAVKQAQVEEVMARIACLGNLGQVLRPIAPCGTLFHYRNKMEFSFSGRVWQPAANASTEAEDRQGSDYSKDFIFHAPTTALASQHPQPQRQSQRSPKTNTRQAEVLYNLVADAAGLRADCSDTVLDLYCGTGTIGLTLAGRCRRVVGVEVSAAAVADARRNAERNGIQNACFLQGDVGDVATGRVQLPSQPDVIITDPARAGMEPEVVAYLQSSGARTIVYVSCNPATQARDLAALSGQLDSRYAVHSIQPVDMFPHTAHVECIAVLQLRA</sequence>
<feature type="binding site" evidence="4">
    <location>
        <position position="293"/>
    </location>
    <ligand>
        <name>S-adenosyl-L-methionine</name>
        <dbReference type="ChEBI" id="CHEBI:59789"/>
    </ligand>
</feature>
<feature type="compositionally biased region" description="Low complexity" evidence="6">
    <location>
        <begin position="179"/>
        <end position="192"/>
    </location>
</feature>
<dbReference type="SUPFAM" id="SSF53335">
    <property type="entry name" value="S-adenosyl-L-methionine-dependent methyltransferases"/>
    <property type="match status" value="1"/>
</dbReference>
<dbReference type="Pfam" id="PF13847">
    <property type="entry name" value="Methyltransf_31"/>
    <property type="match status" value="1"/>
</dbReference>
<dbReference type="Gene3D" id="3.40.50.150">
    <property type="entry name" value="Vaccinia Virus protein VP39"/>
    <property type="match status" value="2"/>
</dbReference>
<feature type="domain" description="TRAM" evidence="7">
    <location>
        <begin position="1"/>
        <end position="64"/>
    </location>
</feature>
<dbReference type="SUPFAM" id="SSF50249">
    <property type="entry name" value="Nucleic acid-binding proteins"/>
    <property type="match status" value="1"/>
</dbReference>
<dbReference type="InterPro" id="IPR025714">
    <property type="entry name" value="Methyltranfer_dom"/>
</dbReference>
<dbReference type="InterPro" id="IPR010280">
    <property type="entry name" value="U5_MeTrfase_fam"/>
</dbReference>
<dbReference type="PANTHER" id="PTHR11061">
    <property type="entry name" value="RNA M5U METHYLTRANSFERASE"/>
    <property type="match status" value="1"/>
</dbReference>
<feature type="active site" evidence="5">
    <location>
        <position position="320"/>
    </location>
</feature>
<proteinExistence type="inferred from homology"/>
<reference evidence="8 9" key="1">
    <citation type="journal article" date="2024" name="Nat. Commun.">
        <title>Phylogenomics reveals the evolutionary origins of lichenization in chlorophyte algae.</title>
        <authorList>
            <person name="Puginier C."/>
            <person name="Libourel C."/>
            <person name="Otte J."/>
            <person name="Skaloud P."/>
            <person name="Haon M."/>
            <person name="Grisel S."/>
            <person name="Petersen M."/>
            <person name="Berrin J.G."/>
            <person name="Delaux P.M."/>
            <person name="Dal Grande F."/>
            <person name="Keller J."/>
        </authorList>
    </citation>
    <scope>NUCLEOTIDE SEQUENCE [LARGE SCALE GENOMIC DNA]</scope>
    <source>
        <strain evidence="8 9">SAG 2043</strain>
    </source>
</reference>
<evidence type="ECO:0000256" key="2">
    <source>
        <dbReference type="ARBA" id="ARBA00022679"/>
    </source>
</evidence>
<dbReference type="FunFam" id="3.40.50.150:FF:000009">
    <property type="entry name" value="23S rRNA (Uracil(1939)-C(5))-methyltransferase RlmD"/>
    <property type="match status" value="1"/>
</dbReference>
<gene>
    <name evidence="8" type="ORF">WJX72_008174</name>
</gene>
<dbReference type="PROSITE" id="PS01231">
    <property type="entry name" value="TRMA_2"/>
    <property type="match status" value="1"/>
</dbReference>
<dbReference type="PROSITE" id="PS50926">
    <property type="entry name" value="TRAM"/>
    <property type="match status" value="1"/>
</dbReference>
<dbReference type="EMBL" id="JALJOR010000001">
    <property type="protein sequence ID" value="KAK9829838.1"/>
    <property type="molecule type" value="Genomic_DNA"/>
</dbReference>
<dbReference type="GO" id="GO:0001510">
    <property type="term" value="P:RNA methylation"/>
    <property type="evidence" value="ECO:0007669"/>
    <property type="project" value="UniProtKB-ARBA"/>
</dbReference>
<feature type="region of interest" description="Disordered" evidence="6">
    <location>
        <begin position="175"/>
        <end position="197"/>
    </location>
</feature>
<evidence type="ECO:0000256" key="3">
    <source>
        <dbReference type="ARBA" id="ARBA00022691"/>
    </source>
</evidence>
<dbReference type="Pfam" id="PF01938">
    <property type="entry name" value="TRAM"/>
    <property type="match status" value="1"/>
</dbReference>
<dbReference type="PANTHER" id="PTHR11061:SF30">
    <property type="entry name" value="TRNA (URACIL(54)-C(5))-METHYLTRANSFERASE"/>
    <property type="match status" value="1"/>
</dbReference>
<dbReference type="InterPro" id="IPR002792">
    <property type="entry name" value="TRAM_dom"/>
</dbReference>
<feature type="binding site" evidence="4">
    <location>
        <position position="224"/>
    </location>
    <ligand>
        <name>S-adenosyl-L-methionine</name>
        <dbReference type="ChEBI" id="CHEBI:59789"/>
    </ligand>
</feature>
<protein>
    <recommendedName>
        <fullName evidence="7">TRAM domain-containing protein</fullName>
    </recommendedName>
</protein>
<dbReference type="PROSITE" id="PS01230">
    <property type="entry name" value="TRMA_1"/>
    <property type="match status" value="1"/>
</dbReference>
<keyword evidence="9" id="KW-1185">Reference proteome</keyword>
<dbReference type="InterPro" id="IPR030391">
    <property type="entry name" value="MeTrfase_TrmA_CS"/>
</dbReference>
<organism evidence="8 9">
    <name type="scientific">[Myrmecia] bisecta</name>
    <dbReference type="NCBI Taxonomy" id="41462"/>
    <lineage>
        <taxon>Eukaryota</taxon>
        <taxon>Viridiplantae</taxon>
        <taxon>Chlorophyta</taxon>
        <taxon>core chlorophytes</taxon>
        <taxon>Trebouxiophyceae</taxon>
        <taxon>Trebouxiales</taxon>
        <taxon>Trebouxiaceae</taxon>
        <taxon>Myrmecia</taxon>
    </lineage>
</organism>
<dbReference type="InterPro" id="IPR012340">
    <property type="entry name" value="NA-bd_OB-fold"/>
</dbReference>
<evidence type="ECO:0000256" key="5">
    <source>
        <dbReference type="PROSITE-ProRule" id="PRU10015"/>
    </source>
</evidence>
<evidence type="ECO:0000313" key="9">
    <source>
        <dbReference type="Proteomes" id="UP001489004"/>
    </source>
</evidence>
<comment type="similarity">
    <text evidence="4">Belongs to the class I-like SAM-binding methyltransferase superfamily. RNA M5U methyltransferase family.</text>
</comment>
<dbReference type="Gene3D" id="2.40.50.140">
    <property type="entry name" value="Nucleic acid-binding proteins"/>
    <property type="match status" value="1"/>
</dbReference>
<comment type="caution">
    <text evidence="4">Lacks conserved residue(s) required for the propagation of feature annotation.</text>
</comment>
<dbReference type="InterPro" id="IPR030390">
    <property type="entry name" value="MeTrfase_TrmA_AS"/>
</dbReference>
<dbReference type="GO" id="GO:0008757">
    <property type="term" value="F:S-adenosylmethionine-dependent methyltransferase activity"/>
    <property type="evidence" value="ECO:0007669"/>
    <property type="project" value="UniProtKB-ARBA"/>
</dbReference>
<dbReference type="GO" id="GO:0008173">
    <property type="term" value="F:RNA methyltransferase activity"/>
    <property type="evidence" value="ECO:0007669"/>
    <property type="project" value="InterPro"/>
</dbReference>
<dbReference type="AlphaFoldDB" id="A0AAW1R8E1"/>
<feature type="binding site" evidence="4">
    <location>
        <position position="245"/>
    </location>
    <ligand>
        <name>S-adenosyl-L-methionine</name>
        <dbReference type="ChEBI" id="CHEBI:59789"/>
    </ligand>
</feature>